<evidence type="ECO:0000313" key="2">
    <source>
        <dbReference type="Proteomes" id="UP000054359"/>
    </source>
</evidence>
<dbReference type="AlphaFoldDB" id="A0A087TJQ8"/>
<accession>A0A087TJQ8</accession>
<protein>
    <submittedName>
        <fullName evidence="1">Uncharacterized protein</fullName>
    </submittedName>
</protein>
<dbReference type="EMBL" id="KK115524">
    <property type="protein sequence ID" value="KFM65347.1"/>
    <property type="molecule type" value="Genomic_DNA"/>
</dbReference>
<gene>
    <name evidence="1" type="ORF">X975_13694</name>
</gene>
<dbReference type="Proteomes" id="UP000054359">
    <property type="component" value="Unassembled WGS sequence"/>
</dbReference>
<evidence type="ECO:0000313" key="1">
    <source>
        <dbReference type="EMBL" id="KFM65347.1"/>
    </source>
</evidence>
<sequence>MSRTQLSTLRCSAEVVVLEISKRALCVWGLGPLEGKTKPSRFLSRQSLVFPVYVGLLKKKRVAVSHSNRLTCEQKK</sequence>
<feature type="non-terminal residue" evidence="1">
    <location>
        <position position="76"/>
    </location>
</feature>
<proteinExistence type="predicted"/>
<name>A0A087TJQ8_STEMI</name>
<organism evidence="1 2">
    <name type="scientific">Stegodyphus mimosarum</name>
    <name type="common">African social velvet spider</name>
    <dbReference type="NCBI Taxonomy" id="407821"/>
    <lineage>
        <taxon>Eukaryota</taxon>
        <taxon>Metazoa</taxon>
        <taxon>Ecdysozoa</taxon>
        <taxon>Arthropoda</taxon>
        <taxon>Chelicerata</taxon>
        <taxon>Arachnida</taxon>
        <taxon>Araneae</taxon>
        <taxon>Araneomorphae</taxon>
        <taxon>Entelegynae</taxon>
        <taxon>Eresoidea</taxon>
        <taxon>Eresidae</taxon>
        <taxon>Stegodyphus</taxon>
    </lineage>
</organism>
<keyword evidence="2" id="KW-1185">Reference proteome</keyword>
<reference evidence="1 2" key="1">
    <citation type="submission" date="2013-11" db="EMBL/GenBank/DDBJ databases">
        <title>Genome sequencing of Stegodyphus mimosarum.</title>
        <authorList>
            <person name="Bechsgaard J."/>
        </authorList>
    </citation>
    <scope>NUCLEOTIDE SEQUENCE [LARGE SCALE GENOMIC DNA]</scope>
</reference>